<dbReference type="KEGG" id="ehx:EMIHUDRAFT_194765"/>
<accession>A0A0D3L231</accession>
<proteinExistence type="predicted"/>
<dbReference type="GeneID" id="17287336"/>
<dbReference type="PaxDb" id="2903-EOD42066"/>
<evidence type="ECO:0000313" key="3">
    <source>
        <dbReference type="Proteomes" id="UP000013827"/>
    </source>
</evidence>
<dbReference type="RefSeq" id="XP_005794495.1">
    <property type="nucleotide sequence ID" value="XM_005794438.1"/>
</dbReference>
<dbReference type="AlphaFoldDB" id="A0A0D3L231"/>
<organism evidence="2 3">
    <name type="scientific">Emiliania huxleyi (strain CCMP1516)</name>
    <dbReference type="NCBI Taxonomy" id="280463"/>
    <lineage>
        <taxon>Eukaryota</taxon>
        <taxon>Haptista</taxon>
        <taxon>Haptophyta</taxon>
        <taxon>Prymnesiophyceae</taxon>
        <taxon>Isochrysidales</taxon>
        <taxon>Noelaerhabdaceae</taxon>
        <taxon>Emiliania</taxon>
    </lineage>
</organism>
<keyword evidence="3" id="KW-1185">Reference proteome</keyword>
<evidence type="ECO:0000256" key="1">
    <source>
        <dbReference type="SAM" id="Phobius"/>
    </source>
</evidence>
<dbReference type="Proteomes" id="UP000013827">
    <property type="component" value="Unassembled WGS sequence"/>
</dbReference>
<keyword evidence="1" id="KW-0812">Transmembrane</keyword>
<sequence length="275" mass="29616">MALAILVAAGANATCLLVRTGATRISVVAAASVRSAVSRATARATTDIESRGADGISVQAVNGGGLKSGGSEPALERVTTTTNECYLCYDSCRGEHELVRGVCACKHTAMHLSCQRRMIEMAEEAGKPNPLQCTVCHTDFSNAEFAEARVKLTRAGARWLLIAVGSVVLLACAVAALWPWDGERMGWWDYAWRSFLNYEDVSLDGQHTLLRFFGLLALVAAICLSSWTLTWLALSLSGTLDQARQRPDAAGLGFFLQPPMSTSRQLRCWQPTCSA</sequence>
<feature type="transmembrane region" description="Helical" evidence="1">
    <location>
        <begin position="212"/>
        <end position="236"/>
    </location>
</feature>
<evidence type="ECO:0008006" key="4">
    <source>
        <dbReference type="Google" id="ProtNLM"/>
    </source>
</evidence>
<feature type="transmembrane region" description="Helical" evidence="1">
    <location>
        <begin position="159"/>
        <end position="180"/>
    </location>
</feature>
<reference evidence="3" key="1">
    <citation type="journal article" date="2013" name="Nature">
        <title>Pan genome of the phytoplankton Emiliania underpins its global distribution.</title>
        <authorList>
            <person name="Read B.A."/>
            <person name="Kegel J."/>
            <person name="Klute M.J."/>
            <person name="Kuo A."/>
            <person name="Lefebvre S.C."/>
            <person name="Maumus F."/>
            <person name="Mayer C."/>
            <person name="Miller J."/>
            <person name="Monier A."/>
            <person name="Salamov A."/>
            <person name="Young J."/>
            <person name="Aguilar M."/>
            <person name="Claverie J.M."/>
            <person name="Frickenhaus S."/>
            <person name="Gonzalez K."/>
            <person name="Herman E.K."/>
            <person name="Lin Y.C."/>
            <person name="Napier J."/>
            <person name="Ogata H."/>
            <person name="Sarno A.F."/>
            <person name="Shmutz J."/>
            <person name="Schroeder D."/>
            <person name="de Vargas C."/>
            <person name="Verret F."/>
            <person name="von Dassow P."/>
            <person name="Valentin K."/>
            <person name="Van de Peer Y."/>
            <person name="Wheeler G."/>
            <person name="Dacks J.B."/>
            <person name="Delwiche C.F."/>
            <person name="Dyhrman S.T."/>
            <person name="Glockner G."/>
            <person name="John U."/>
            <person name="Richards T."/>
            <person name="Worden A.Z."/>
            <person name="Zhang X."/>
            <person name="Grigoriev I.V."/>
            <person name="Allen A.E."/>
            <person name="Bidle K."/>
            <person name="Borodovsky M."/>
            <person name="Bowler C."/>
            <person name="Brownlee C."/>
            <person name="Cock J.M."/>
            <person name="Elias M."/>
            <person name="Gladyshev V.N."/>
            <person name="Groth M."/>
            <person name="Guda C."/>
            <person name="Hadaegh A."/>
            <person name="Iglesias-Rodriguez M.D."/>
            <person name="Jenkins J."/>
            <person name="Jones B.M."/>
            <person name="Lawson T."/>
            <person name="Leese F."/>
            <person name="Lindquist E."/>
            <person name="Lobanov A."/>
            <person name="Lomsadze A."/>
            <person name="Malik S.B."/>
            <person name="Marsh M.E."/>
            <person name="Mackinder L."/>
            <person name="Mock T."/>
            <person name="Mueller-Roeber B."/>
            <person name="Pagarete A."/>
            <person name="Parker M."/>
            <person name="Probert I."/>
            <person name="Quesneville H."/>
            <person name="Raines C."/>
            <person name="Rensing S.A."/>
            <person name="Riano-Pachon D.M."/>
            <person name="Richier S."/>
            <person name="Rokitta S."/>
            <person name="Shiraiwa Y."/>
            <person name="Soanes D.M."/>
            <person name="van der Giezen M."/>
            <person name="Wahlund T.M."/>
            <person name="Williams B."/>
            <person name="Wilson W."/>
            <person name="Wolfe G."/>
            <person name="Wurch L.L."/>
        </authorList>
    </citation>
    <scope>NUCLEOTIDE SEQUENCE</scope>
</reference>
<name>A0A0D3L231_EMIH1</name>
<keyword evidence="1" id="KW-0472">Membrane</keyword>
<evidence type="ECO:0000313" key="2">
    <source>
        <dbReference type="EnsemblProtists" id="EOD42066"/>
    </source>
</evidence>
<dbReference type="EnsemblProtists" id="EOD42066">
    <property type="protein sequence ID" value="EOD42066"/>
    <property type="gene ID" value="EMIHUDRAFT_194765"/>
</dbReference>
<dbReference type="HOGENOM" id="CLU_1013472_0_0_1"/>
<protein>
    <recommendedName>
        <fullName evidence="4">RING-CH-type domain-containing protein</fullName>
    </recommendedName>
</protein>
<reference evidence="2" key="2">
    <citation type="submission" date="2024-10" db="UniProtKB">
        <authorList>
            <consortium name="EnsemblProtists"/>
        </authorList>
    </citation>
    <scope>IDENTIFICATION</scope>
</reference>
<keyword evidence="1" id="KW-1133">Transmembrane helix</keyword>